<comment type="pathway">
    <text evidence="3">Carbohydrate metabolism; tricarboxylic acid cycle; (S)-malate from fumarate: step 1/1.</text>
</comment>
<proteinExistence type="inferred from homology"/>
<dbReference type="Pfam" id="PF00206">
    <property type="entry name" value="Lyase_1"/>
    <property type="match status" value="1"/>
</dbReference>
<sequence>MTDIRVEKDTIGFIDVPNNKLWGAQTQRSLRYFNISTEKMPAAFIKALAITKKAAATVNMDIGLLSKNNGIAIIKAADEILAGRHINEFPLVIWQTGSGTQTNMNMNEVLANRGSELLGGTRGINRLIHPNDDVNKCQSSNDVFPTAMNISAVLSIRENLLPELKELQNTLKEKTIKFKDVIKIGRTHLQDAIPLTLGQEISGWLSMLINSEKHIKNLMSHISELAIGGTAVGTGLNASFVYAKRVAKKISELTNQPFITALNKFEAIATCDGLVYMHGALKGLAVSLMKIVNDIRLLSSGPRCGIGEIFIPENEPGSSIMPGKVNPTQCESLSMICAQVIGNDVSINIGGSLGNLELNVFRPMLIYNFLQSVQLLSDGMRSFNRYCVVGIKPNYERIKELLYKSLMLVTVLNTHIGYDKSAEIAKKAYKENLTLKESALALNYLTEDQFNELIRPEKMIGDVNI</sequence>
<protein>
    <recommendedName>
        <fullName evidence="3">Fumarate hydratase class II</fullName>
        <shortName evidence="3">Fumarase C</shortName>
        <ecNumber evidence="3">4.2.1.2</ecNumber>
    </recommendedName>
    <alternativeName>
        <fullName evidence="3">Aerobic fumarase</fullName>
    </alternativeName>
    <alternativeName>
        <fullName evidence="3">Iron-independent fumarase</fullName>
    </alternativeName>
</protein>
<dbReference type="InterPro" id="IPR020557">
    <property type="entry name" value="Fumarate_lyase_CS"/>
</dbReference>
<dbReference type="UniPathway" id="UPA00223">
    <property type="reaction ID" value="UER01007"/>
</dbReference>
<feature type="binding site" evidence="3">
    <location>
        <position position="319"/>
    </location>
    <ligand>
        <name>substrate</name>
    </ligand>
</feature>
<evidence type="ECO:0000256" key="1">
    <source>
        <dbReference type="ARBA" id="ARBA00009084"/>
    </source>
</evidence>
<reference evidence="7" key="1">
    <citation type="submission" date="2015-05" db="EMBL/GenBank/DDBJ databases">
        <authorList>
            <person name="Manzano-Marin A."/>
        </authorList>
    </citation>
    <scope>NUCLEOTIDE SEQUENCE [LARGE SCALE GENOMIC DNA]</scope>
    <source>
        <strain evidence="7">officinalis</strain>
    </source>
</reference>
<dbReference type="HAMAP" id="MF_00743">
    <property type="entry name" value="FumaraseC"/>
    <property type="match status" value="1"/>
</dbReference>
<dbReference type="GO" id="GO:0004333">
    <property type="term" value="F:fumarate hydratase activity"/>
    <property type="evidence" value="ECO:0007669"/>
    <property type="project" value="UniProtKB-UniRule"/>
</dbReference>
<dbReference type="PANTHER" id="PTHR11444:SF1">
    <property type="entry name" value="FUMARATE HYDRATASE, MITOCHONDRIAL"/>
    <property type="match status" value="1"/>
</dbReference>
<dbReference type="AlphaFoldDB" id="A0A0M6WA70"/>
<comment type="subunit">
    <text evidence="3">Homotetramer.</text>
</comment>
<comment type="function">
    <text evidence="3">Involved in the TCA cycle. Catalyzes the stereospecific interconversion of fumarate to L-malate.</text>
</comment>
<dbReference type="GO" id="GO:0042802">
    <property type="term" value="F:identical protein binding"/>
    <property type="evidence" value="ECO:0007669"/>
    <property type="project" value="UniProtKB-ARBA"/>
</dbReference>
<feature type="domain" description="Fumarate lyase N-terminal" evidence="4">
    <location>
        <begin position="14"/>
        <end position="342"/>
    </location>
</feature>
<feature type="domain" description="Fumarase C C-terminal" evidence="5">
    <location>
        <begin position="408"/>
        <end position="460"/>
    </location>
</feature>
<evidence type="ECO:0000256" key="2">
    <source>
        <dbReference type="ARBA" id="ARBA00023239"/>
    </source>
</evidence>
<dbReference type="InterPro" id="IPR024083">
    <property type="entry name" value="Fumarase/histidase_N"/>
</dbReference>
<dbReference type="FunFam" id="1.10.275.10:FF:000001">
    <property type="entry name" value="Fumarate hydratase, mitochondrial"/>
    <property type="match status" value="1"/>
</dbReference>
<name>A0A0M6WA70_9GAMM</name>
<dbReference type="FunFam" id="1.10.40.30:FF:000002">
    <property type="entry name" value="Fumarate hydratase class II"/>
    <property type="match status" value="1"/>
</dbReference>
<dbReference type="Proteomes" id="UP000242301">
    <property type="component" value="Unassembled WGS sequence"/>
</dbReference>
<keyword evidence="2 3" id="KW-0456">Lyase</keyword>
<dbReference type="Gene3D" id="1.10.40.30">
    <property type="entry name" value="Fumarase/aspartase (C-terminal domain)"/>
    <property type="match status" value="1"/>
</dbReference>
<dbReference type="STRING" id="1715285.SOFFGTOCOR_0456"/>
<evidence type="ECO:0000256" key="3">
    <source>
        <dbReference type="HAMAP-Rule" id="MF_00743"/>
    </source>
</evidence>
<feature type="binding site" evidence="3">
    <location>
        <begin position="139"/>
        <end position="141"/>
    </location>
    <ligand>
        <name>substrate</name>
    </ligand>
</feature>
<feature type="binding site" evidence="3">
    <location>
        <begin position="324"/>
        <end position="326"/>
    </location>
    <ligand>
        <name>substrate</name>
    </ligand>
</feature>
<dbReference type="InterPro" id="IPR000362">
    <property type="entry name" value="Fumarate_lyase_fam"/>
</dbReference>
<dbReference type="EMBL" id="CVRF01000003">
    <property type="protein sequence ID" value="CRK85865.1"/>
    <property type="molecule type" value="Genomic_DNA"/>
</dbReference>
<dbReference type="GO" id="GO:0005737">
    <property type="term" value="C:cytoplasm"/>
    <property type="evidence" value="ECO:0007669"/>
    <property type="project" value="UniProtKB-SubCell"/>
</dbReference>
<dbReference type="InterPro" id="IPR022761">
    <property type="entry name" value="Fumarate_lyase_N"/>
</dbReference>
<feature type="binding site" description="in site B" evidence="3">
    <location>
        <begin position="129"/>
        <end position="132"/>
    </location>
    <ligand>
        <name>substrate</name>
    </ligand>
</feature>
<feature type="binding site" evidence="3">
    <location>
        <begin position="98"/>
        <end position="100"/>
    </location>
    <ligand>
        <name>substrate</name>
    </ligand>
</feature>
<dbReference type="InterPro" id="IPR008948">
    <property type="entry name" value="L-Aspartase-like"/>
</dbReference>
<dbReference type="GO" id="GO:0006106">
    <property type="term" value="P:fumarate metabolic process"/>
    <property type="evidence" value="ECO:0007669"/>
    <property type="project" value="InterPro"/>
</dbReference>
<evidence type="ECO:0000259" key="5">
    <source>
        <dbReference type="Pfam" id="PF10415"/>
    </source>
</evidence>
<organism evidence="6 7">
    <name type="scientific">Candidatus Providencia siddallii</name>
    <dbReference type="NCBI Taxonomy" id="1715285"/>
    <lineage>
        <taxon>Bacteria</taxon>
        <taxon>Pseudomonadati</taxon>
        <taxon>Pseudomonadota</taxon>
        <taxon>Gammaproteobacteria</taxon>
        <taxon>Enterobacterales</taxon>
        <taxon>Morganellaceae</taxon>
        <taxon>Providencia</taxon>
    </lineage>
</organism>
<dbReference type="InterPro" id="IPR005677">
    <property type="entry name" value="Fum_hydII"/>
</dbReference>
<dbReference type="NCBIfam" id="TIGR00979">
    <property type="entry name" value="fumC_II"/>
    <property type="match status" value="1"/>
</dbReference>
<feature type="site" description="Important for catalytic activity" evidence="3">
    <location>
        <position position="331"/>
    </location>
</feature>
<evidence type="ECO:0000313" key="7">
    <source>
        <dbReference type="Proteomes" id="UP000242301"/>
    </source>
</evidence>
<keyword evidence="3" id="KW-0816">Tricarboxylic acid cycle</keyword>
<comment type="similarity">
    <text evidence="1 3">Belongs to the class-II fumarase/aspartase family. Fumarase subfamily.</text>
</comment>
<keyword evidence="3" id="KW-0963">Cytoplasm</keyword>
<dbReference type="SUPFAM" id="SSF48557">
    <property type="entry name" value="L-aspartase-like"/>
    <property type="match status" value="1"/>
</dbReference>
<dbReference type="Gene3D" id="1.20.200.10">
    <property type="entry name" value="Fumarase/aspartase (Central domain)"/>
    <property type="match status" value="1"/>
</dbReference>
<dbReference type="CDD" id="cd01362">
    <property type="entry name" value="Fumarase_classII"/>
    <property type="match status" value="1"/>
</dbReference>
<dbReference type="PANTHER" id="PTHR11444">
    <property type="entry name" value="ASPARTATEAMMONIA/ARGININOSUCCINATE/ADENYLOSUCCINATE LYASE"/>
    <property type="match status" value="1"/>
</dbReference>
<dbReference type="EC" id="4.2.1.2" evidence="3"/>
<comment type="miscellaneous">
    <text evidence="3">There are 2 substrate-binding sites: the catalytic A site, and the non-catalytic B site that may play a role in the transfer of substrate or product between the active site and the solvent. Alternatively, the B site may bind allosteric effectors.</text>
</comment>
<comment type="catalytic activity">
    <reaction evidence="3">
        <text>(S)-malate = fumarate + H2O</text>
        <dbReference type="Rhea" id="RHEA:12460"/>
        <dbReference type="ChEBI" id="CHEBI:15377"/>
        <dbReference type="ChEBI" id="CHEBI:15589"/>
        <dbReference type="ChEBI" id="CHEBI:29806"/>
        <dbReference type="EC" id="4.2.1.2"/>
    </reaction>
</comment>
<accession>A0A0M6WA70</accession>
<dbReference type="PRINTS" id="PR00149">
    <property type="entry name" value="FUMRATELYASE"/>
</dbReference>
<feature type="binding site" evidence="3">
    <location>
        <position position="187"/>
    </location>
    <ligand>
        <name>substrate</name>
    </ligand>
</feature>
<dbReference type="Pfam" id="PF10415">
    <property type="entry name" value="FumaraseC_C"/>
    <property type="match status" value="1"/>
</dbReference>
<feature type="active site" description="Proton donor/acceptor" evidence="3">
    <location>
        <position position="188"/>
    </location>
</feature>
<dbReference type="InterPro" id="IPR018951">
    <property type="entry name" value="Fumarase_C_C"/>
</dbReference>
<dbReference type="GO" id="GO:0006108">
    <property type="term" value="P:malate metabolic process"/>
    <property type="evidence" value="ECO:0007669"/>
    <property type="project" value="TreeGrafter"/>
</dbReference>
<keyword evidence="7" id="KW-1185">Reference proteome</keyword>
<dbReference type="PROSITE" id="PS00163">
    <property type="entry name" value="FUMARATE_LYASES"/>
    <property type="match status" value="1"/>
</dbReference>
<dbReference type="FunFam" id="1.20.200.10:FF:000001">
    <property type="entry name" value="Fumarate hydratase, mitochondrial"/>
    <property type="match status" value="1"/>
</dbReference>
<dbReference type="Gene3D" id="1.10.275.10">
    <property type="entry name" value="Fumarase/aspartase (N-terminal domain)"/>
    <property type="match status" value="1"/>
</dbReference>
<dbReference type="GO" id="GO:0006099">
    <property type="term" value="P:tricarboxylic acid cycle"/>
    <property type="evidence" value="ECO:0007669"/>
    <property type="project" value="UniProtKB-UniRule"/>
</dbReference>
<feature type="active site" evidence="3">
    <location>
        <position position="318"/>
    </location>
</feature>
<comment type="subcellular location">
    <subcellularLocation>
        <location evidence="3">Cytoplasm</location>
    </subcellularLocation>
</comment>
<gene>
    <name evidence="3 6" type="primary">fumC</name>
    <name evidence="6" type="ORF">SOFFGTOCOR_0456</name>
</gene>
<dbReference type="NCBIfam" id="NF008909">
    <property type="entry name" value="PRK12273.1"/>
    <property type="match status" value="1"/>
</dbReference>
<evidence type="ECO:0000259" key="4">
    <source>
        <dbReference type="Pfam" id="PF00206"/>
    </source>
</evidence>
<evidence type="ECO:0000313" key="6">
    <source>
        <dbReference type="EMBL" id="CRK85865.1"/>
    </source>
</evidence>